<gene>
    <name evidence="1" type="ORF">ADUPG1_000112</name>
</gene>
<dbReference type="EMBL" id="BQXS01000034">
    <property type="protein sequence ID" value="GKT27623.1"/>
    <property type="molecule type" value="Genomic_DNA"/>
</dbReference>
<keyword evidence="2" id="KW-1185">Reference proteome</keyword>
<sequence length="186" mass="21284">MDSTNHKILIGAPMIIRFNLLGTDGINEDISELEKDITDGTISVMIGSKDTPRLTRYGKYYFKVFKDAFVAYRALGGEAHMFALVDPDIRQLYEDIHDVELLNPTELDLEEIKSNEKEFIDGIDKSFPKASALDTLYEFEKVKLKFVNEKSVTVYAKKYRQVLSNLEQGEILTEDTIAKKFIAQQF</sequence>
<organism evidence="1 2">
    <name type="scientific">Aduncisulcus paluster</name>
    <dbReference type="NCBI Taxonomy" id="2918883"/>
    <lineage>
        <taxon>Eukaryota</taxon>
        <taxon>Metamonada</taxon>
        <taxon>Carpediemonas-like organisms</taxon>
        <taxon>Aduncisulcus</taxon>
    </lineage>
</organism>
<name>A0ABQ5K5C6_9EUKA</name>
<accession>A0ABQ5K5C6</accession>
<proteinExistence type="predicted"/>
<evidence type="ECO:0000313" key="2">
    <source>
        <dbReference type="Proteomes" id="UP001057375"/>
    </source>
</evidence>
<protein>
    <submittedName>
        <fullName evidence="1">Uncharacterized protein</fullName>
    </submittedName>
</protein>
<dbReference type="Proteomes" id="UP001057375">
    <property type="component" value="Unassembled WGS sequence"/>
</dbReference>
<evidence type="ECO:0000313" key="1">
    <source>
        <dbReference type="EMBL" id="GKT27623.1"/>
    </source>
</evidence>
<comment type="caution">
    <text evidence="1">The sequence shown here is derived from an EMBL/GenBank/DDBJ whole genome shotgun (WGS) entry which is preliminary data.</text>
</comment>
<reference evidence="1" key="1">
    <citation type="submission" date="2022-03" db="EMBL/GenBank/DDBJ databases">
        <title>Draft genome sequence of Aduncisulcus paluster, a free-living microaerophilic Fornicata.</title>
        <authorList>
            <person name="Yuyama I."/>
            <person name="Kume K."/>
            <person name="Tamura T."/>
            <person name="Inagaki Y."/>
            <person name="Hashimoto T."/>
        </authorList>
    </citation>
    <scope>NUCLEOTIDE SEQUENCE</scope>
    <source>
        <strain evidence="1">NY0171</strain>
    </source>
</reference>